<dbReference type="AlphaFoldDB" id="A0AAV8ASS0"/>
<evidence type="ECO:0000313" key="3">
    <source>
        <dbReference type="Proteomes" id="UP001140206"/>
    </source>
</evidence>
<dbReference type="PANTHER" id="PTHR47474:SF1">
    <property type="entry name" value="TYROSINE-PROTEIN PHOSPHATASE RLPH2"/>
    <property type="match status" value="1"/>
</dbReference>
<organism evidence="2 3">
    <name type="scientific">Rhynchospora pubera</name>
    <dbReference type="NCBI Taxonomy" id="906938"/>
    <lineage>
        <taxon>Eukaryota</taxon>
        <taxon>Viridiplantae</taxon>
        <taxon>Streptophyta</taxon>
        <taxon>Embryophyta</taxon>
        <taxon>Tracheophyta</taxon>
        <taxon>Spermatophyta</taxon>
        <taxon>Magnoliopsida</taxon>
        <taxon>Liliopsida</taxon>
        <taxon>Poales</taxon>
        <taxon>Cyperaceae</taxon>
        <taxon>Cyperoideae</taxon>
        <taxon>Rhynchosporeae</taxon>
        <taxon>Rhynchospora</taxon>
    </lineage>
</organism>
<feature type="region of interest" description="Disordered" evidence="1">
    <location>
        <begin position="37"/>
        <end position="81"/>
    </location>
</feature>
<dbReference type="InterPro" id="IPR029052">
    <property type="entry name" value="Metallo-depent_PP-like"/>
</dbReference>
<accession>A0AAV8ASS0</accession>
<name>A0AAV8ASS0_9POAL</name>
<feature type="compositionally biased region" description="Pro residues" evidence="1">
    <location>
        <begin position="55"/>
        <end position="69"/>
    </location>
</feature>
<dbReference type="SUPFAM" id="SSF56300">
    <property type="entry name" value="Metallo-dependent phosphatases"/>
    <property type="match status" value="1"/>
</dbReference>
<proteinExistence type="predicted"/>
<evidence type="ECO:0000256" key="1">
    <source>
        <dbReference type="SAM" id="MobiDB-lite"/>
    </source>
</evidence>
<dbReference type="Proteomes" id="UP001140206">
    <property type="component" value="Unassembled WGS sequence"/>
</dbReference>
<keyword evidence="3" id="KW-1185">Reference proteome</keyword>
<dbReference type="Gene3D" id="3.60.21.10">
    <property type="match status" value="1"/>
</dbReference>
<sequence>DIIFSKPLLENGREEQRHSISITRAIPIRTVRSFRSNGHLRRRHSRVPLQAPPSLVQPPGLPWAPPPSKPRSSSSLGDYNDRGPHTRQVIDFLIQLPSKYPRQRHVFLCGNHDLAFAAFLGALPARPDGSTRWSDTWEEYAQNEEREGWYKGEGYSEMHVQGRRWGGSVGADRFNHKKGTVYKGSVYDAAPTFQSYGVPHASPDLMKAVPDEHKKFLHDLVWVYEEDNVPIHTDNGRIECRLIAVHAGLEKTKKVGERLQVLRSKDTSLHTVQELRGRMNVWDIPEELLEKPTILVSGHHGKLHIEGRRFIIDESGGLEHLPIAAIIFPSQQIVRDSDT</sequence>
<gene>
    <name evidence="2" type="ORF">LUZ62_001310</name>
</gene>
<evidence type="ECO:0000313" key="2">
    <source>
        <dbReference type="EMBL" id="KAJ4733664.1"/>
    </source>
</evidence>
<feature type="non-terminal residue" evidence="2">
    <location>
        <position position="1"/>
    </location>
</feature>
<protein>
    <submittedName>
        <fullName evidence="2">Calcineurin-like metallo-phosphoesterase superfamily protein</fullName>
    </submittedName>
</protein>
<dbReference type="EMBL" id="JAMFTS010005362">
    <property type="protein sequence ID" value="KAJ4733664.1"/>
    <property type="molecule type" value="Genomic_DNA"/>
</dbReference>
<dbReference type="PANTHER" id="PTHR47474">
    <property type="entry name" value="TYROSINE-PROTEIN PHOSPHATASE RLPH2"/>
    <property type="match status" value="1"/>
</dbReference>
<reference evidence="2" key="1">
    <citation type="submission" date="2022-08" db="EMBL/GenBank/DDBJ databases">
        <authorList>
            <person name="Marques A."/>
        </authorList>
    </citation>
    <scope>NUCLEOTIDE SEQUENCE</scope>
    <source>
        <strain evidence="2">RhyPub2mFocal</strain>
        <tissue evidence="2">Leaves</tissue>
    </source>
</reference>
<comment type="caution">
    <text evidence="2">The sequence shown here is derived from an EMBL/GenBank/DDBJ whole genome shotgun (WGS) entry which is preliminary data.</text>
</comment>